<keyword evidence="4" id="KW-1185">Reference proteome</keyword>
<feature type="compositionally biased region" description="Basic and acidic residues" evidence="1">
    <location>
        <begin position="185"/>
        <end position="198"/>
    </location>
</feature>
<dbReference type="InterPro" id="IPR010852">
    <property type="entry name" value="ABATE"/>
</dbReference>
<dbReference type="AlphaFoldDB" id="A0A514JP43"/>
<dbReference type="Gene3D" id="1.10.3300.10">
    <property type="entry name" value="Jann2411-like domain"/>
    <property type="match status" value="1"/>
</dbReference>
<feature type="compositionally biased region" description="Basic residues" evidence="1">
    <location>
        <begin position="212"/>
        <end position="222"/>
    </location>
</feature>
<dbReference type="InterPro" id="IPR021005">
    <property type="entry name" value="Znf_CGNR"/>
</dbReference>
<dbReference type="Proteomes" id="UP000316215">
    <property type="component" value="Chromosome"/>
</dbReference>
<dbReference type="PANTHER" id="PTHR35525">
    <property type="entry name" value="BLL6575 PROTEIN"/>
    <property type="match status" value="1"/>
</dbReference>
<dbReference type="EMBL" id="CP022310">
    <property type="protein sequence ID" value="QDI69100.1"/>
    <property type="molecule type" value="Genomic_DNA"/>
</dbReference>
<dbReference type="PANTHER" id="PTHR35525:SF3">
    <property type="entry name" value="BLL6575 PROTEIN"/>
    <property type="match status" value="1"/>
</dbReference>
<evidence type="ECO:0000256" key="1">
    <source>
        <dbReference type="SAM" id="MobiDB-lite"/>
    </source>
</evidence>
<feature type="compositionally biased region" description="Low complexity" evidence="1">
    <location>
        <begin position="223"/>
        <end position="232"/>
    </location>
</feature>
<feature type="region of interest" description="Disordered" evidence="1">
    <location>
        <begin position="185"/>
        <end position="232"/>
    </location>
</feature>
<accession>A0A514JP43</accession>
<reference evidence="3 4" key="1">
    <citation type="submission" date="2017-07" db="EMBL/GenBank/DDBJ databases">
        <title>The Complete Genome of Streptomyces asterosporus-ZSY.</title>
        <authorList>
            <person name="Zhang S."/>
        </authorList>
    </citation>
    <scope>NUCLEOTIDE SEQUENCE [LARGE SCALE GENOMIC DNA]</scope>
    <source>
        <strain evidence="3 4">DSM 41452</strain>
    </source>
</reference>
<organism evidence="3 4">
    <name type="scientific">Streptomyces calvus</name>
    <dbReference type="NCBI Taxonomy" id="67282"/>
    <lineage>
        <taxon>Bacteria</taxon>
        <taxon>Bacillati</taxon>
        <taxon>Actinomycetota</taxon>
        <taxon>Actinomycetes</taxon>
        <taxon>Kitasatosporales</taxon>
        <taxon>Streptomycetaceae</taxon>
        <taxon>Streptomyces</taxon>
    </lineage>
</organism>
<name>A0A514JP43_9ACTN</name>
<sequence>MELAYYSDYAVRLVNTEEPARGKDTLTSVEAVRDLFGGNQSAARRATDADVTRFRSVRGRLRSVFEAADGGDETLAVDLLNSLLLEFPVSPQISGHDFRDDDGRPLWHMHLADHPSNATAGYAAIAAMGLAFHLTEYGVDRLGLCEAAPCRNAYLDTSTNRSRRYCSDRCATRANVAAYRARKRLEADRSENTGRAEDSAQASTASGERRSGSRGRYRKRTRPSTSSSGTTP</sequence>
<proteinExistence type="predicted"/>
<dbReference type="SUPFAM" id="SSF160904">
    <property type="entry name" value="Jann2411-like"/>
    <property type="match status" value="1"/>
</dbReference>
<dbReference type="InterPro" id="IPR023286">
    <property type="entry name" value="ABATE_dom_sf"/>
</dbReference>
<protein>
    <submittedName>
        <fullName evidence="3">Zf-CGNR multi-domain protein</fullName>
    </submittedName>
</protein>
<feature type="domain" description="Zinc finger CGNR" evidence="2">
    <location>
        <begin position="141"/>
        <end position="183"/>
    </location>
</feature>
<dbReference type="Pfam" id="PF07336">
    <property type="entry name" value="ABATE"/>
    <property type="match status" value="1"/>
</dbReference>
<gene>
    <name evidence="3" type="ORF">CD934_10610</name>
</gene>
<evidence type="ECO:0000259" key="2">
    <source>
        <dbReference type="Pfam" id="PF11706"/>
    </source>
</evidence>
<dbReference type="RefSeq" id="WP_142231883.1">
    <property type="nucleotide sequence ID" value="NZ_CP022310.1"/>
</dbReference>
<evidence type="ECO:0000313" key="3">
    <source>
        <dbReference type="EMBL" id="QDI69100.1"/>
    </source>
</evidence>
<dbReference type="Pfam" id="PF11706">
    <property type="entry name" value="zf-CGNR"/>
    <property type="match status" value="1"/>
</dbReference>
<evidence type="ECO:0000313" key="4">
    <source>
        <dbReference type="Proteomes" id="UP000316215"/>
    </source>
</evidence>
<dbReference type="KEGG" id="sast:CD934_10610"/>